<feature type="region of interest" description="Disordered" evidence="1">
    <location>
        <begin position="1295"/>
        <end position="1314"/>
    </location>
</feature>
<feature type="compositionally biased region" description="Basic and acidic residues" evidence="1">
    <location>
        <begin position="129"/>
        <end position="138"/>
    </location>
</feature>
<feature type="region of interest" description="Disordered" evidence="1">
    <location>
        <begin position="187"/>
        <end position="209"/>
    </location>
</feature>
<evidence type="ECO:0000259" key="2">
    <source>
        <dbReference type="Pfam" id="PF18803"/>
    </source>
</evidence>
<protein>
    <recommendedName>
        <fullName evidence="2">CxC2-like cysteine cluster KDZ transposase-associated domain-containing protein</fullName>
    </recommendedName>
</protein>
<feature type="compositionally biased region" description="Polar residues" evidence="1">
    <location>
        <begin position="444"/>
        <end position="454"/>
    </location>
</feature>
<feature type="compositionally biased region" description="Polar residues" evidence="1">
    <location>
        <begin position="1153"/>
        <end position="1165"/>
    </location>
</feature>
<evidence type="ECO:0000256" key="1">
    <source>
        <dbReference type="SAM" id="MobiDB-lite"/>
    </source>
</evidence>
<dbReference type="PANTHER" id="PTHR33104:SF2">
    <property type="entry name" value="CXC3 LIKE CYSTEINE CLUSTER DOMAIN-CONTAINING PROTEIN"/>
    <property type="match status" value="1"/>
</dbReference>
<feature type="region of interest" description="Disordered" evidence="1">
    <location>
        <begin position="1095"/>
        <end position="1132"/>
    </location>
</feature>
<feature type="compositionally biased region" description="Acidic residues" evidence="1">
    <location>
        <begin position="1095"/>
        <end position="1124"/>
    </location>
</feature>
<feature type="compositionally biased region" description="Basic residues" evidence="1">
    <location>
        <begin position="116"/>
        <end position="128"/>
    </location>
</feature>
<accession>A0AAD7KD35</accession>
<evidence type="ECO:0000313" key="4">
    <source>
        <dbReference type="Proteomes" id="UP001215280"/>
    </source>
</evidence>
<sequence>MWDPSTHWAIQEASCDTILYIGQATYETRISADVGEQNFHETGRSKFAIKQQEVRDPLASKLICDWELAVARYFLGDQACETVKNHTRNYKYWAGDLGPQNGVPRSVELADGKQSSGKRRNGEHRKGRWKGDDEEKTPARKCPAGTSRQTFLVSDFTAASVDTPIQAIIARPSTDVAGPFADKRARQETAAAAARASIPSPDFGQESDRYDIHLGDDDDAPDMMDLDTELPGPGKRSRKVQPADPVLAHFMTYLRDQYLREFLRREGRADAEIGVCCRCDNRGMEHECCVDMHVQDPLHNIEKWEGNSFEKVWLKDLGLRIQLGHPTRKRCYNPVPAHKDFVVLHANGIHLVNVDFCACAEALDHGEHHIQLLRRNWFPSSDVRPRTCATFELLDSFMMQTLQAKTTMYDFYGALEKLTDNTWGGASQPVSSFYADVSRVQTLSPPQTEGSCAQSPRRDGDSSGGCPNPEVNLPKGWETANEEDRKLYILFLALDACFCLKRQMVSSELRDPGLGTGWAYLVENGPYRSVPALGDEAEGVVWPRLTMPTQSFSRGYSSTGVGMGVCARHEFVQANGVGDLQLGERYVNMDYIFASILRHKDNRLSMVISYDIVCQWWKHLIERLQKLPLLVRITITAMLVRFVIPKMHIHAHTLACQLVFSLNLLLGAAQTDGEGIERPWANIGGVASSTRVMGLGAWHDCLDCHWSWWNWQKFVGIVALLRKRHDIAVAEQRTQEDELARFTAEQGEKVTAWREQTGLNEAQVRLQFNEEEARQAKAGVIPLHNVSPSSFLASGLELEDQQQSRTCPGGAEEGSDDQANKLILAPCSDVLLFLPSGLSVVERKAPGLLIYKKNHSRHQGATTKSRSLVARNESKIRLHSEKYQAAWAAQVSLAGGEESEVGWRKLKKADIRCMEDAEEVSKDAQRKRDRAARRLAARTSMADEWRRTGDQQGPAAGLGAENRRTVSWIWMGAGMTGTDADLEEALRIEWCKTYAQTRCWREQVRLLEEEYRRVLVSYEYEVLRWEARLKSVNVGSTREEVIWAEGVMAYGLRQARMYRLLAARGEVTWTEAKLVRGKRCAAAIMRLPGLVEVLENESSDGEEGDGLGGDEEGEPGMDGEEDWGDGLSEKEGFELDGGMEEEEEDRYAAHVLRSNQHASRGSSTAAGPGRAGWMADGKMGREAVIRCFPEARSLRAACAFQASPYALRGSPTTAGPGRAGRPKAGWGGRRRQFGVFARCAAAAELVHSMPAPTHPEESLPPLERGPQAKVRAEYGRLQVEGGERQVVFCGGVQEPHRQRTAGPTHTHRGEAPRPLAPRARAILHLQDGRRRERAGCGKFRVGSGPTHTHPGDAPSLCTSHTPHAGRRTAGGGRQAVGIWCFSEAGSCGAACALRANRDTSCSVPTATRPSPPPHIGRAGRPTVGWGGRRQQIGFCGRAQLPGQPIRIAVMPHRRSRRVHGPYYARRTAEGGKGREGGNCHFGRQRAACSARRRSETWKGSRRFPPCSLPAGSGGWKMKFSCGDRLCGVEEEEAGEGAFGALFFVYRIWVAGNQSRTSIGARLRTVNTEAFGLFGWPR</sequence>
<feature type="region of interest" description="Disordered" evidence="1">
    <location>
        <begin position="444"/>
        <end position="477"/>
    </location>
</feature>
<proteinExistence type="predicted"/>
<dbReference type="InterPro" id="IPR041457">
    <property type="entry name" value="CxC2_KDZ-assoc"/>
</dbReference>
<dbReference type="PANTHER" id="PTHR33104">
    <property type="entry name" value="SI:DKEY-29D5.2"/>
    <property type="match status" value="1"/>
</dbReference>
<evidence type="ECO:0000313" key="3">
    <source>
        <dbReference type="EMBL" id="KAJ7782301.1"/>
    </source>
</evidence>
<reference evidence="3" key="1">
    <citation type="submission" date="2023-03" db="EMBL/GenBank/DDBJ databases">
        <title>Massive genome expansion in bonnet fungi (Mycena s.s.) driven by repeated elements and novel gene families across ecological guilds.</title>
        <authorList>
            <consortium name="Lawrence Berkeley National Laboratory"/>
            <person name="Harder C.B."/>
            <person name="Miyauchi S."/>
            <person name="Viragh M."/>
            <person name="Kuo A."/>
            <person name="Thoen E."/>
            <person name="Andreopoulos B."/>
            <person name="Lu D."/>
            <person name="Skrede I."/>
            <person name="Drula E."/>
            <person name="Henrissat B."/>
            <person name="Morin E."/>
            <person name="Kohler A."/>
            <person name="Barry K."/>
            <person name="LaButti K."/>
            <person name="Morin E."/>
            <person name="Salamov A."/>
            <person name="Lipzen A."/>
            <person name="Mereny Z."/>
            <person name="Hegedus B."/>
            <person name="Baldrian P."/>
            <person name="Stursova M."/>
            <person name="Weitz H."/>
            <person name="Taylor A."/>
            <person name="Grigoriev I.V."/>
            <person name="Nagy L.G."/>
            <person name="Martin F."/>
            <person name="Kauserud H."/>
        </authorList>
    </citation>
    <scope>NUCLEOTIDE SEQUENCE</scope>
    <source>
        <strain evidence="3">CBHHK188m</strain>
    </source>
</reference>
<keyword evidence="4" id="KW-1185">Reference proteome</keyword>
<gene>
    <name evidence="3" type="ORF">DFH07DRAFT_764466</name>
</gene>
<dbReference type="Pfam" id="PF18803">
    <property type="entry name" value="CxC2"/>
    <property type="match status" value="1"/>
</dbReference>
<dbReference type="Pfam" id="PF18758">
    <property type="entry name" value="KDZ"/>
    <property type="match status" value="1"/>
</dbReference>
<name>A0AAD7KD35_9AGAR</name>
<dbReference type="InterPro" id="IPR040521">
    <property type="entry name" value="KDZ"/>
</dbReference>
<organism evidence="3 4">
    <name type="scientific">Mycena maculata</name>
    <dbReference type="NCBI Taxonomy" id="230809"/>
    <lineage>
        <taxon>Eukaryota</taxon>
        <taxon>Fungi</taxon>
        <taxon>Dikarya</taxon>
        <taxon>Basidiomycota</taxon>
        <taxon>Agaricomycotina</taxon>
        <taxon>Agaricomycetes</taxon>
        <taxon>Agaricomycetidae</taxon>
        <taxon>Agaricales</taxon>
        <taxon>Marasmiineae</taxon>
        <taxon>Mycenaceae</taxon>
        <taxon>Mycena</taxon>
    </lineage>
</organism>
<dbReference type="Proteomes" id="UP001215280">
    <property type="component" value="Unassembled WGS sequence"/>
</dbReference>
<comment type="caution">
    <text evidence="3">The sequence shown here is derived from an EMBL/GenBank/DDBJ whole genome shotgun (WGS) entry which is preliminary data.</text>
</comment>
<feature type="domain" description="CxC2-like cysteine cluster KDZ transposase-associated" evidence="2">
    <location>
        <begin position="314"/>
        <end position="422"/>
    </location>
</feature>
<dbReference type="EMBL" id="JARJLG010000003">
    <property type="protein sequence ID" value="KAJ7782301.1"/>
    <property type="molecule type" value="Genomic_DNA"/>
</dbReference>
<feature type="region of interest" description="Disordered" evidence="1">
    <location>
        <begin position="1153"/>
        <end position="1172"/>
    </location>
</feature>
<feature type="region of interest" description="Disordered" evidence="1">
    <location>
        <begin position="103"/>
        <end position="146"/>
    </location>
</feature>